<dbReference type="SUPFAM" id="SSF55154">
    <property type="entry name" value="CYTH-like phosphatases"/>
    <property type="match status" value="1"/>
</dbReference>
<dbReference type="PANTHER" id="PTHR40114">
    <property type="entry name" value="SLR0698 PROTEIN"/>
    <property type="match status" value="1"/>
</dbReference>
<dbReference type="InterPro" id="IPR033469">
    <property type="entry name" value="CYTH-like_dom_sf"/>
</dbReference>
<accession>A0A9D1EE31</accession>
<dbReference type="Gene3D" id="2.40.320.10">
    <property type="entry name" value="Hypothetical Protein Pfu-838710-001"/>
    <property type="match status" value="1"/>
</dbReference>
<dbReference type="CDD" id="cd07761">
    <property type="entry name" value="CYTH-like_CthTTM-like"/>
    <property type="match status" value="1"/>
</dbReference>
<feature type="active site" description="Proton acceptor" evidence="1">
    <location>
        <position position="28"/>
    </location>
</feature>
<dbReference type="PANTHER" id="PTHR40114:SF1">
    <property type="entry name" value="SLR0698 PROTEIN"/>
    <property type="match status" value="1"/>
</dbReference>
<dbReference type="PROSITE" id="PS51707">
    <property type="entry name" value="CYTH"/>
    <property type="match status" value="1"/>
</dbReference>
<evidence type="ECO:0000259" key="2">
    <source>
        <dbReference type="PROSITE" id="PS51707"/>
    </source>
</evidence>
<dbReference type="InterPro" id="IPR012042">
    <property type="entry name" value="NeuTTM/CthTTM-like"/>
</dbReference>
<evidence type="ECO:0000313" key="4">
    <source>
        <dbReference type="Proteomes" id="UP000824201"/>
    </source>
</evidence>
<dbReference type="Proteomes" id="UP000824201">
    <property type="component" value="Unassembled WGS sequence"/>
</dbReference>
<dbReference type="SMART" id="SM01118">
    <property type="entry name" value="CYTH"/>
    <property type="match status" value="1"/>
</dbReference>
<protein>
    <submittedName>
        <fullName evidence="3">CYTH domain-containing protein</fullName>
    </submittedName>
</protein>
<dbReference type="Pfam" id="PF01928">
    <property type="entry name" value="CYTH"/>
    <property type="match status" value="1"/>
</dbReference>
<dbReference type="AlphaFoldDB" id="A0A9D1EE31"/>
<proteinExistence type="predicted"/>
<reference evidence="3" key="1">
    <citation type="submission" date="2020-10" db="EMBL/GenBank/DDBJ databases">
        <authorList>
            <person name="Gilroy R."/>
        </authorList>
    </citation>
    <scope>NUCLEOTIDE SEQUENCE</scope>
    <source>
        <strain evidence="3">ChiW13-3771</strain>
    </source>
</reference>
<evidence type="ECO:0000256" key="1">
    <source>
        <dbReference type="PIRSR" id="PIRSR016487-1"/>
    </source>
</evidence>
<comment type="caution">
    <text evidence="3">The sequence shown here is derived from an EMBL/GenBank/DDBJ whole genome shotgun (WGS) entry which is preliminary data.</text>
</comment>
<dbReference type="PIRSF" id="PIRSF016487">
    <property type="entry name" value="CYTH_UCP016487"/>
    <property type="match status" value="1"/>
</dbReference>
<evidence type="ECO:0000313" key="3">
    <source>
        <dbReference type="EMBL" id="HIR88584.1"/>
    </source>
</evidence>
<dbReference type="InterPro" id="IPR023577">
    <property type="entry name" value="CYTH_domain"/>
</dbReference>
<reference evidence="3" key="2">
    <citation type="journal article" date="2021" name="PeerJ">
        <title>Extensive microbial diversity within the chicken gut microbiome revealed by metagenomics and culture.</title>
        <authorList>
            <person name="Gilroy R."/>
            <person name="Ravi A."/>
            <person name="Getino M."/>
            <person name="Pursley I."/>
            <person name="Horton D.L."/>
            <person name="Alikhan N.F."/>
            <person name="Baker D."/>
            <person name="Gharbi K."/>
            <person name="Hall N."/>
            <person name="Watson M."/>
            <person name="Adriaenssens E.M."/>
            <person name="Foster-Nyarko E."/>
            <person name="Jarju S."/>
            <person name="Secka A."/>
            <person name="Antonio M."/>
            <person name="Oren A."/>
            <person name="Chaudhuri R.R."/>
            <person name="La Ragione R."/>
            <person name="Hildebrand F."/>
            <person name="Pallen M.J."/>
        </authorList>
    </citation>
    <scope>NUCLEOTIDE SEQUENCE</scope>
    <source>
        <strain evidence="3">ChiW13-3771</strain>
    </source>
</reference>
<gene>
    <name evidence="3" type="ORF">IAC96_06485</name>
</gene>
<name>A0A9D1EE31_9FIRM</name>
<feature type="domain" description="CYTH" evidence="2">
    <location>
        <begin position="1"/>
        <end position="146"/>
    </location>
</feature>
<dbReference type="EMBL" id="DVHN01000072">
    <property type="protein sequence ID" value="HIR88584.1"/>
    <property type="molecule type" value="Genomic_DNA"/>
</dbReference>
<organism evidence="3 4">
    <name type="scientific">Candidatus Fimimorpha faecalis</name>
    <dbReference type="NCBI Taxonomy" id="2840824"/>
    <lineage>
        <taxon>Bacteria</taxon>
        <taxon>Bacillati</taxon>
        <taxon>Bacillota</taxon>
        <taxon>Clostridia</taxon>
        <taxon>Eubacteriales</taxon>
        <taxon>Candidatus Fimimorpha</taxon>
    </lineage>
</organism>
<sequence>MEIERKYLLKQLPEHLESYPFHLIEQAYLCTSPVVRIRRQDHTYYLTYKGGGLLMREEYNLPLDQKSYEHLKAKADGQIITKKRYLIPIETSYTVELDIFFGEYAGLIMAEVEFPTKEAADQFVPPDWFGQEVTFDPRYHNSYMSSHSRSSLNL</sequence>